<dbReference type="OrthoDB" id="653455at2759"/>
<sequence>MTLQIKNKIHINLIQHCIHWFQGTAHPFERLLAIHLCHFVHWFGLGGEIGRREGTPTDERIRVGKRKNWFLQEGEEGAVKATPERTRVAQLEEIRLQSQMDEYVSSLNSPFCSNLNMVSLRSMHEHPRVEMAPSSSSPLSRSGSSSFALRPNTMVRFGDAVERGIVHYGEHWSRSHLDQRRSVSSSHCYVPPTLTLSLFEQNIEEDSAQKRDQRDARLGSISQSSDTNDAQELDLDLKLSL</sequence>
<keyword evidence="3" id="KW-1185">Reference proteome</keyword>
<gene>
    <name evidence="2" type="ORF">MUK42_17037</name>
</gene>
<evidence type="ECO:0000313" key="2">
    <source>
        <dbReference type="EMBL" id="URE27963.1"/>
    </source>
</evidence>
<name>A0A9E7HDN4_9LILI</name>
<evidence type="ECO:0000256" key="1">
    <source>
        <dbReference type="SAM" id="MobiDB-lite"/>
    </source>
</evidence>
<accession>A0A9E7HDN4</accession>
<feature type="compositionally biased region" description="Low complexity" evidence="1">
    <location>
        <begin position="134"/>
        <end position="145"/>
    </location>
</feature>
<organism evidence="2 3">
    <name type="scientific">Musa troglodytarum</name>
    <name type="common">fe'i banana</name>
    <dbReference type="NCBI Taxonomy" id="320322"/>
    <lineage>
        <taxon>Eukaryota</taxon>
        <taxon>Viridiplantae</taxon>
        <taxon>Streptophyta</taxon>
        <taxon>Embryophyta</taxon>
        <taxon>Tracheophyta</taxon>
        <taxon>Spermatophyta</taxon>
        <taxon>Magnoliopsida</taxon>
        <taxon>Liliopsida</taxon>
        <taxon>Zingiberales</taxon>
        <taxon>Musaceae</taxon>
        <taxon>Musa</taxon>
    </lineage>
</organism>
<dbReference type="EMBL" id="CP097510">
    <property type="protein sequence ID" value="URE27963.1"/>
    <property type="molecule type" value="Genomic_DNA"/>
</dbReference>
<proteinExistence type="predicted"/>
<evidence type="ECO:0000313" key="3">
    <source>
        <dbReference type="Proteomes" id="UP001055439"/>
    </source>
</evidence>
<feature type="compositionally biased region" description="Basic and acidic residues" evidence="1">
    <location>
        <begin position="207"/>
        <end position="217"/>
    </location>
</feature>
<feature type="region of interest" description="Disordered" evidence="1">
    <location>
        <begin position="126"/>
        <end position="145"/>
    </location>
</feature>
<protein>
    <submittedName>
        <fullName evidence="2">Uncharacterized protein</fullName>
    </submittedName>
</protein>
<reference evidence="2" key="1">
    <citation type="submission" date="2022-05" db="EMBL/GenBank/DDBJ databases">
        <title>The Musa troglodytarum L. genome provides insights into the mechanism of non-climacteric behaviour and enrichment of carotenoids.</title>
        <authorList>
            <person name="Wang J."/>
        </authorList>
    </citation>
    <scope>NUCLEOTIDE SEQUENCE</scope>
    <source>
        <tissue evidence="2">Leaf</tissue>
    </source>
</reference>
<dbReference type="Proteomes" id="UP001055439">
    <property type="component" value="Chromosome 8"/>
</dbReference>
<dbReference type="AlphaFoldDB" id="A0A9E7HDN4"/>
<feature type="region of interest" description="Disordered" evidence="1">
    <location>
        <begin position="206"/>
        <end position="241"/>
    </location>
</feature>